<dbReference type="PROSITE" id="PS00785">
    <property type="entry name" value="5_NUCLEOTIDASE_1"/>
    <property type="match status" value="1"/>
</dbReference>
<dbReference type="Gene3D" id="3.90.780.10">
    <property type="entry name" value="5'-Nucleotidase, C-terminal domain"/>
    <property type="match status" value="1"/>
</dbReference>
<keyword evidence="2 3" id="KW-0732">Signal</keyword>
<reference evidence="6" key="1">
    <citation type="submission" date="2020-02" db="EMBL/GenBank/DDBJ databases">
        <authorList>
            <person name="Meier V. D."/>
        </authorList>
    </citation>
    <scope>NUCLEOTIDE SEQUENCE</scope>
    <source>
        <strain evidence="6">AVDCRST_MAG09</strain>
    </source>
</reference>
<dbReference type="GO" id="GO:0030288">
    <property type="term" value="C:outer membrane-bounded periplasmic space"/>
    <property type="evidence" value="ECO:0007669"/>
    <property type="project" value="TreeGrafter"/>
</dbReference>
<dbReference type="InterPro" id="IPR029052">
    <property type="entry name" value="Metallo-depent_PP-like"/>
</dbReference>
<dbReference type="SUPFAM" id="SSF56300">
    <property type="entry name" value="Metallo-dependent phosphatases"/>
    <property type="match status" value="1"/>
</dbReference>
<dbReference type="InterPro" id="IPR008334">
    <property type="entry name" value="5'-Nucleotdase_C"/>
</dbReference>
<dbReference type="SUPFAM" id="SSF55816">
    <property type="entry name" value="5'-nucleotidase (syn. UDP-sugar hydrolase), C-terminal domain"/>
    <property type="match status" value="1"/>
</dbReference>
<gene>
    <name evidence="6" type="ORF">AVDCRST_MAG09-1256</name>
</gene>
<evidence type="ECO:0000259" key="4">
    <source>
        <dbReference type="Pfam" id="PF00149"/>
    </source>
</evidence>
<keyword evidence="3 6" id="KW-0378">Hydrolase</keyword>
<feature type="chain" id="PRO_5027165822" evidence="3">
    <location>
        <begin position="20"/>
        <end position="579"/>
    </location>
</feature>
<evidence type="ECO:0000256" key="3">
    <source>
        <dbReference type="RuleBase" id="RU362119"/>
    </source>
</evidence>
<dbReference type="GO" id="GO:0008768">
    <property type="term" value="F:UDP-sugar diphosphatase activity"/>
    <property type="evidence" value="ECO:0007669"/>
    <property type="project" value="TreeGrafter"/>
</dbReference>
<dbReference type="Gene3D" id="3.60.21.10">
    <property type="match status" value="1"/>
</dbReference>
<protein>
    <submittedName>
        <fullName evidence="6">5'-nucleotidase</fullName>
        <ecNumber evidence="6">3.1.3.5</ecNumber>
    </submittedName>
</protein>
<dbReference type="InterPro" id="IPR004843">
    <property type="entry name" value="Calcineurin-like_PHP"/>
</dbReference>
<feature type="domain" description="Calcineurin-like phosphoesterase" evidence="4">
    <location>
        <begin position="35"/>
        <end position="285"/>
    </location>
</feature>
<dbReference type="PROSITE" id="PS51257">
    <property type="entry name" value="PROKAR_LIPOPROTEIN"/>
    <property type="match status" value="1"/>
</dbReference>
<dbReference type="EMBL" id="CADCVZ010000022">
    <property type="protein sequence ID" value="CAA9503954.1"/>
    <property type="molecule type" value="Genomic_DNA"/>
</dbReference>
<dbReference type="RefSeq" id="WP_294172714.1">
    <property type="nucleotide sequence ID" value="NZ_CADCVZ010000022.1"/>
</dbReference>
<dbReference type="PANTHER" id="PTHR11575:SF24">
    <property type="entry name" value="5'-NUCLEOTIDASE"/>
    <property type="match status" value="1"/>
</dbReference>
<dbReference type="Pfam" id="PF02872">
    <property type="entry name" value="5_nucleotid_C"/>
    <property type="match status" value="1"/>
</dbReference>
<dbReference type="PRINTS" id="PR01607">
    <property type="entry name" value="APYRASEFAMLY"/>
</dbReference>
<dbReference type="GO" id="GO:0009166">
    <property type="term" value="P:nucleotide catabolic process"/>
    <property type="evidence" value="ECO:0007669"/>
    <property type="project" value="InterPro"/>
</dbReference>
<dbReference type="PANTHER" id="PTHR11575">
    <property type="entry name" value="5'-NUCLEOTIDASE-RELATED"/>
    <property type="match status" value="1"/>
</dbReference>
<accession>A0A6J4SSD9</accession>
<evidence type="ECO:0000256" key="2">
    <source>
        <dbReference type="ARBA" id="ARBA00022729"/>
    </source>
</evidence>
<dbReference type="GO" id="GO:0046872">
    <property type="term" value="F:metal ion binding"/>
    <property type="evidence" value="ECO:0007669"/>
    <property type="project" value="InterPro"/>
</dbReference>
<dbReference type="EC" id="3.1.3.5" evidence="6"/>
<dbReference type="GO" id="GO:0000166">
    <property type="term" value="F:nucleotide binding"/>
    <property type="evidence" value="ECO:0007669"/>
    <property type="project" value="UniProtKB-KW"/>
</dbReference>
<dbReference type="InterPro" id="IPR036907">
    <property type="entry name" value="5'-Nucleotdase_C_sf"/>
</dbReference>
<comment type="similarity">
    <text evidence="1 3">Belongs to the 5'-nucleotidase family.</text>
</comment>
<evidence type="ECO:0000313" key="6">
    <source>
        <dbReference type="EMBL" id="CAA9503954.1"/>
    </source>
</evidence>
<organism evidence="6">
    <name type="scientific">uncultured Sphingomonas sp</name>
    <dbReference type="NCBI Taxonomy" id="158754"/>
    <lineage>
        <taxon>Bacteria</taxon>
        <taxon>Pseudomonadati</taxon>
        <taxon>Pseudomonadota</taxon>
        <taxon>Alphaproteobacteria</taxon>
        <taxon>Sphingomonadales</taxon>
        <taxon>Sphingomonadaceae</taxon>
        <taxon>Sphingomonas</taxon>
        <taxon>environmental samples</taxon>
    </lineage>
</organism>
<dbReference type="InterPro" id="IPR006146">
    <property type="entry name" value="5'-Nucleotdase_CS"/>
</dbReference>
<dbReference type="AlphaFoldDB" id="A0A6J4SSD9"/>
<name>A0A6J4SSD9_9SPHN</name>
<dbReference type="InterPro" id="IPR006179">
    <property type="entry name" value="5_nucleotidase/apyrase"/>
</dbReference>
<proteinExistence type="inferred from homology"/>
<feature type="domain" description="5'-Nucleotidase C-terminal" evidence="5">
    <location>
        <begin position="380"/>
        <end position="539"/>
    </location>
</feature>
<dbReference type="Pfam" id="PF00149">
    <property type="entry name" value="Metallophos"/>
    <property type="match status" value="1"/>
</dbReference>
<keyword evidence="3" id="KW-0547">Nucleotide-binding</keyword>
<evidence type="ECO:0000256" key="1">
    <source>
        <dbReference type="ARBA" id="ARBA00006654"/>
    </source>
</evidence>
<evidence type="ECO:0000259" key="5">
    <source>
        <dbReference type="Pfam" id="PF02872"/>
    </source>
</evidence>
<sequence length="579" mass="60197">MTVGRFFAAAVALLASACATTPIRQGTSGPVEVQILAINDFHGALEPPKLLVAAKSLDGRDVEVPVGGAAYLAGAAKALRAAQAHSVTVSAGDTIGATPLPSALFLDEPAIDALDLVGVEFNAIGNHEFDKGSDELRRMQMGGCEKHTSRQPCRVQPFDGAGFRMLAANVLTADGRTLFPGTGIKDFGQVQLGFVGMTLKETATLVTPAGVKGLVFADEAAAANAAVAPLRAAGADAIVLLIHQGARQKGGYNDKSCPELSGDLLPIVDRLDPAIRVVISGHTHASYVCTYRKPDGTNVLLTSAGRSGMMITDIRLGLRAGGQVPEVRSVDNVLVQGEGFTAGGKQVAISPAFRRFDPDPAAAALVARYVQASQAEAQRVVGRLSAPVTKDASPDREFTAGNLVADAQLAATRRHGAQVAFINSGGVRTDLVPGRDGTVTFGQIFAMQPFGNNLVVKTLDGAQLLRLLEQQFAGANSADDAAILLPSAGFTFRYDLERLAGQRIVGATLDGRPIVPSTRYRVTTNNFLASGGDGFTVLPEGTNTVDADVDVDALEAYLKAGAEAPGLGRIKDVNAAGRR</sequence>
<dbReference type="GO" id="GO:0008253">
    <property type="term" value="F:5'-nucleotidase activity"/>
    <property type="evidence" value="ECO:0007669"/>
    <property type="project" value="UniProtKB-EC"/>
</dbReference>
<feature type="signal peptide" evidence="3">
    <location>
        <begin position="1"/>
        <end position="19"/>
    </location>
</feature>